<organism evidence="3 4">
    <name type="scientific">Candidatus Desulfovibrio kirbyi</name>
    <dbReference type="NCBI Taxonomy" id="2696086"/>
    <lineage>
        <taxon>Bacteria</taxon>
        <taxon>Pseudomonadati</taxon>
        <taxon>Thermodesulfobacteriota</taxon>
        <taxon>Desulfovibrionia</taxon>
        <taxon>Desulfovibrionales</taxon>
        <taxon>Desulfovibrionaceae</taxon>
        <taxon>Desulfovibrio</taxon>
    </lineage>
</organism>
<dbReference type="GO" id="GO:0003700">
    <property type="term" value="F:DNA-binding transcription factor activity"/>
    <property type="evidence" value="ECO:0007669"/>
    <property type="project" value="TreeGrafter"/>
</dbReference>
<dbReference type="Proteomes" id="UP000505077">
    <property type="component" value="Unassembled WGS sequence"/>
</dbReference>
<dbReference type="InterPro" id="IPR001387">
    <property type="entry name" value="Cro/C1-type_HTH"/>
</dbReference>
<dbReference type="PANTHER" id="PTHR46797">
    <property type="entry name" value="HTH-TYPE TRANSCRIPTIONAL REGULATOR"/>
    <property type="match status" value="1"/>
</dbReference>
<dbReference type="AlphaFoldDB" id="A0A6L2R5J0"/>
<evidence type="ECO:0000313" key="3">
    <source>
        <dbReference type="EMBL" id="GFH62831.1"/>
    </source>
</evidence>
<keyword evidence="1" id="KW-0238">DNA-binding</keyword>
<feature type="domain" description="HTH cro/C1-type" evidence="2">
    <location>
        <begin position="13"/>
        <end position="67"/>
    </location>
</feature>
<reference evidence="3 4" key="1">
    <citation type="journal article" date="2020" name="ISME J.">
        <title>Parallel Reductive Genome Evolution in Desulfovibrio Ectosymbionts Independently Acquired by Trichonympha Protists in the Termite Gut.</title>
        <authorList>
            <person name="Takeuchi M."/>
            <person name="Kuwahara H."/>
            <person name="Murakami T."/>
            <person name="Takahashi K."/>
            <person name="Kajitani R."/>
            <person name="Toyoda A."/>
            <person name="Itoh T."/>
            <person name="Ohkuma M."/>
            <person name="Hongoh Y."/>
        </authorList>
    </citation>
    <scope>NUCLEOTIDE SEQUENCE [LARGE SCALE GENOMIC DNA]</scope>
    <source>
        <strain evidence="3">ZnDsv-02</strain>
    </source>
</reference>
<accession>A0A6L2R5J0</accession>
<evidence type="ECO:0000259" key="2">
    <source>
        <dbReference type="PROSITE" id="PS50943"/>
    </source>
</evidence>
<sequence length="116" mass="12928">MANEIRIFLAKQVIERRKKAKLSQAALSKLTNLSIARISEIERAIANPTLDTLETLAKVFNVSLVDLLDYEGSLSSTDRIKEKLRIVLGILTKSSYRPFFVDTSNTKIVISPVHAA</sequence>
<dbReference type="PROSITE" id="PS50943">
    <property type="entry name" value="HTH_CROC1"/>
    <property type="match status" value="1"/>
</dbReference>
<dbReference type="PANTHER" id="PTHR46797:SF1">
    <property type="entry name" value="METHYLPHOSPHONATE SYNTHASE"/>
    <property type="match status" value="1"/>
</dbReference>
<dbReference type="GO" id="GO:0003677">
    <property type="term" value="F:DNA binding"/>
    <property type="evidence" value="ECO:0007669"/>
    <property type="project" value="UniProtKB-KW"/>
</dbReference>
<dbReference type="Pfam" id="PF01381">
    <property type="entry name" value="HTH_3"/>
    <property type="match status" value="1"/>
</dbReference>
<dbReference type="Gene3D" id="1.10.260.40">
    <property type="entry name" value="lambda repressor-like DNA-binding domains"/>
    <property type="match status" value="1"/>
</dbReference>
<comment type="caution">
    <text evidence="3">The sequence shown here is derived from an EMBL/GenBank/DDBJ whole genome shotgun (WGS) entry which is preliminary data.</text>
</comment>
<dbReference type="SMART" id="SM00530">
    <property type="entry name" value="HTH_XRE"/>
    <property type="match status" value="1"/>
</dbReference>
<dbReference type="InterPro" id="IPR050807">
    <property type="entry name" value="TransReg_Diox_bact_type"/>
</dbReference>
<dbReference type="GO" id="GO:0005829">
    <property type="term" value="C:cytosol"/>
    <property type="evidence" value="ECO:0007669"/>
    <property type="project" value="TreeGrafter"/>
</dbReference>
<dbReference type="EMBL" id="BLLL01000006">
    <property type="protein sequence ID" value="GFH62831.1"/>
    <property type="molecule type" value="Genomic_DNA"/>
</dbReference>
<name>A0A6L2R5J0_9BACT</name>
<evidence type="ECO:0000256" key="1">
    <source>
        <dbReference type="ARBA" id="ARBA00023125"/>
    </source>
</evidence>
<protein>
    <submittedName>
        <fullName evidence="3">Uncharacterized transcriptional regulator</fullName>
    </submittedName>
</protein>
<dbReference type="SUPFAM" id="SSF47413">
    <property type="entry name" value="lambda repressor-like DNA-binding domains"/>
    <property type="match status" value="1"/>
</dbReference>
<evidence type="ECO:0000313" key="4">
    <source>
        <dbReference type="Proteomes" id="UP000505077"/>
    </source>
</evidence>
<dbReference type="InterPro" id="IPR010982">
    <property type="entry name" value="Lambda_DNA-bd_dom_sf"/>
</dbReference>
<gene>
    <name evidence="3" type="ORF">ZNDK_0602</name>
</gene>
<dbReference type="CDD" id="cd00093">
    <property type="entry name" value="HTH_XRE"/>
    <property type="match status" value="1"/>
</dbReference>
<proteinExistence type="predicted"/>